<dbReference type="GO" id="GO:0003677">
    <property type="term" value="F:DNA binding"/>
    <property type="evidence" value="ECO:0007669"/>
    <property type="project" value="UniProtKB-KW"/>
</dbReference>
<dbReference type="GO" id="GO:0046983">
    <property type="term" value="F:protein dimerization activity"/>
    <property type="evidence" value="ECO:0007669"/>
    <property type="project" value="InterPro"/>
</dbReference>
<reference evidence="10" key="1">
    <citation type="submission" date="2023-10" db="EMBL/GenBank/DDBJ databases">
        <title>Genome assemblies of two species of porcelain crab, Petrolisthes cinctipes and Petrolisthes manimaculis (Anomura: Porcellanidae).</title>
        <authorList>
            <person name="Angst P."/>
        </authorList>
    </citation>
    <scope>NUCLEOTIDE SEQUENCE</scope>
    <source>
        <strain evidence="10">PB745_01</strain>
        <tissue evidence="10">Gill</tissue>
    </source>
</reference>
<keyword evidence="2" id="KW-0677">Repeat</keyword>
<dbReference type="CDD" id="cd00130">
    <property type="entry name" value="PAS"/>
    <property type="match status" value="2"/>
</dbReference>
<feature type="compositionally biased region" description="Polar residues" evidence="7">
    <location>
        <begin position="587"/>
        <end position="608"/>
    </location>
</feature>
<dbReference type="SMART" id="SM00353">
    <property type="entry name" value="HLH"/>
    <property type="match status" value="1"/>
</dbReference>
<evidence type="ECO:0000256" key="1">
    <source>
        <dbReference type="ARBA" id="ARBA00004123"/>
    </source>
</evidence>
<gene>
    <name evidence="10" type="ORF">Pcinc_014064</name>
</gene>
<keyword evidence="3" id="KW-0805">Transcription regulation</keyword>
<evidence type="ECO:0000313" key="11">
    <source>
        <dbReference type="Proteomes" id="UP001286313"/>
    </source>
</evidence>
<dbReference type="GO" id="GO:0005737">
    <property type="term" value="C:cytoplasm"/>
    <property type="evidence" value="ECO:0007669"/>
    <property type="project" value="InterPro"/>
</dbReference>
<feature type="compositionally biased region" description="Acidic residues" evidence="7">
    <location>
        <begin position="197"/>
        <end position="208"/>
    </location>
</feature>
<dbReference type="AlphaFoldDB" id="A0AAE1KR18"/>
<dbReference type="CDD" id="cd11391">
    <property type="entry name" value="bHLH_PAS"/>
    <property type="match status" value="1"/>
</dbReference>
<dbReference type="InterPro" id="IPR036638">
    <property type="entry name" value="HLH_DNA-bd_sf"/>
</dbReference>
<dbReference type="PROSITE" id="PS50888">
    <property type="entry name" value="BHLH"/>
    <property type="match status" value="1"/>
</dbReference>
<evidence type="ECO:0000256" key="4">
    <source>
        <dbReference type="ARBA" id="ARBA00023125"/>
    </source>
</evidence>
<dbReference type="InterPro" id="IPR035965">
    <property type="entry name" value="PAS-like_dom_sf"/>
</dbReference>
<dbReference type="GO" id="GO:0003700">
    <property type="term" value="F:DNA-binding transcription factor activity"/>
    <property type="evidence" value="ECO:0007669"/>
    <property type="project" value="InterPro"/>
</dbReference>
<accession>A0AAE1KR18</accession>
<evidence type="ECO:0000313" key="10">
    <source>
        <dbReference type="EMBL" id="KAK3881499.1"/>
    </source>
</evidence>
<feature type="domain" description="PAS" evidence="8">
    <location>
        <begin position="243"/>
        <end position="292"/>
    </location>
</feature>
<feature type="compositionally biased region" description="Polar residues" evidence="7">
    <location>
        <begin position="804"/>
        <end position="824"/>
    </location>
</feature>
<dbReference type="InterPro" id="IPR013767">
    <property type="entry name" value="PAS_fold"/>
</dbReference>
<evidence type="ECO:0000259" key="9">
    <source>
        <dbReference type="PROSITE" id="PS50888"/>
    </source>
</evidence>
<evidence type="ECO:0000256" key="2">
    <source>
        <dbReference type="ARBA" id="ARBA00022737"/>
    </source>
</evidence>
<dbReference type="Pfam" id="PF14598">
    <property type="entry name" value="PAS_11"/>
    <property type="match status" value="1"/>
</dbReference>
<comment type="subcellular location">
    <subcellularLocation>
        <location evidence="1">Nucleus</location>
    </subcellularLocation>
</comment>
<dbReference type="InterPro" id="IPR050933">
    <property type="entry name" value="Circadian_TF"/>
</dbReference>
<sequence>MAEKMRRDKLNNYVNELAGIVPLGSGSTKRIDKTSVLRLAANYIRMHNILSEDEDGGGNCSNLGKVLNGNITSSLAEAVGGFLLVVTSTGKVVYITEAVDQFFGHSQVDLLGHSLYNVIHPDDHEIFQQQLIPRENTRRSFFCRMMEKTLSRNDPGRYEIIHIVGQLRPIPSTATTVGGTTGALQTISSPVPSSDHDSDDCNSDEEENSWSLRSAAARQRVGTHMLVSFVRVVKDRPITELSLVESTQDEYITRHSMNGKILYTDHRISFVTGMMPTEVMGTSAFTYMHPDDMVWSVMAQRLMFSSTQGQGVVSYRLKCRDGNHVNLRSRGYLEVNKQTGQVESFVCINTVLSIEEAKDEIKNQRRKLLPVVSSQECDDYLINISSSLPPELLTALKALMNPTAVKKLFDTLEDIDDGDKGKQTTINSFSKSSVSSQDDCSSRVLQEVTLNHTEGHKDINPFQSKPKRLCNYENPSSVTQKVSLEEQHKVLEKDKWCGVPSKRISVDEFPSVLPKKLNYDQESSYQTCTNQQQQQYTSNTSTQMCPLVTMPKNSDNSEFHPPPTSVGQHQQQQFNPVPYTSQKYTAENCGSESYPQNKRRISSPSPSCDSGIASPMSHETIFSIERSPMPSSPYIQSIDKSPMPSSPYIQNTDKSPMPSSPYIQNTDKSPIPSPYIQNTDKSPIPSPYIQNTDKSPMPSPYIQNTDKSPMPSPYIQNTDKSPMPSPYIQNTDKSPMPSPYIQNTDKSPMPSPYIQNTDKSPMPSPYIQNTDKSPMPSSPYIQSVSSVDVLSPETHNHMKLSPNHHASQNHSNQTVKGRSNISNDEQSRNHNTRDNNFSMDIDFTNMVGSNNGGSNSSNNNAVIPVSYSQMLPPNFIEGKTNVLNYPNGCQWNENSKTSGTLNGYQISSNNGISNEQNYQTYNNSLGKMNHLGGNSLGNSVEYPVGQYAADPTRLENLQLHCQQNTQLQQKSGENDLQSRLEPDYIMNPIEGFDQNLLHPSPMRQMPHLGQPHPQAEPTSSYHSSTQFLPLEVTGNGGSCEGQGQASEQNLYIQLPHGFKGLVDKDVASRNGTTAVREMYNTPHHHQLNHPQDELL</sequence>
<feature type="region of interest" description="Disordered" evidence="7">
    <location>
        <begin position="587"/>
        <end position="614"/>
    </location>
</feature>
<dbReference type="Proteomes" id="UP001286313">
    <property type="component" value="Unassembled WGS sequence"/>
</dbReference>
<proteinExistence type="predicted"/>
<evidence type="ECO:0000256" key="7">
    <source>
        <dbReference type="SAM" id="MobiDB-lite"/>
    </source>
</evidence>
<keyword evidence="4" id="KW-0238">DNA-binding</keyword>
<feature type="region of interest" description="Disordered" evidence="7">
    <location>
        <begin position="552"/>
        <end position="572"/>
    </location>
</feature>
<comment type="caution">
    <text evidence="10">The sequence shown here is derived from an EMBL/GenBank/DDBJ whole genome shotgun (WGS) entry which is preliminary data.</text>
</comment>
<feature type="domain" description="PAS" evidence="8">
    <location>
        <begin position="68"/>
        <end position="131"/>
    </location>
</feature>
<dbReference type="NCBIfam" id="TIGR00229">
    <property type="entry name" value="sensory_box"/>
    <property type="match status" value="1"/>
</dbReference>
<keyword evidence="11" id="KW-1185">Reference proteome</keyword>
<dbReference type="SMART" id="SM00091">
    <property type="entry name" value="PAS"/>
    <property type="match status" value="2"/>
</dbReference>
<feature type="domain" description="BHLH" evidence="9">
    <location>
        <begin position="1"/>
        <end position="47"/>
    </location>
</feature>
<protein>
    <recommendedName>
        <fullName evidence="12">Methoprene-tolerant protein</fullName>
    </recommendedName>
</protein>
<evidence type="ECO:0000256" key="5">
    <source>
        <dbReference type="ARBA" id="ARBA00023163"/>
    </source>
</evidence>
<dbReference type="GO" id="GO:0045944">
    <property type="term" value="P:positive regulation of transcription by RNA polymerase II"/>
    <property type="evidence" value="ECO:0007669"/>
    <property type="project" value="UniProtKB-ARBA"/>
</dbReference>
<dbReference type="Pfam" id="PF00989">
    <property type="entry name" value="PAS"/>
    <property type="match status" value="1"/>
</dbReference>
<dbReference type="GO" id="GO:0005634">
    <property type="term" value="C:nucleus"/>
    <property type="evidence" value="ECO:0007669"/>
    <property type="project" value="UniProtKB-SubCell"/>
</dbReference>
<name>A0AAE1KR18_PETCI</name>
<evidence type="ECO:0008006" key="12">
    <source>
        <dbReference type="Google" id="ProtNLM"/>
    </source>
</evidence>
<dbReference type="SUPFAM" id="SSF55785">
    <property type="entry name" value="PYP-like sensor domain (PAS domain)"/>
    <property type="match status" value="2"/>
</dbReference>
<dbReference type="PROSITE" id="PS50112">
    <property type="entry name" value="PAS"/>
    <property type="match status" value="2"/>
</dbReference>
<feature type="region of interest" description="Disordered" evidence="7">
    <location>
        <begin position="178"/>
        <end position="209"/>
    </location>
</feature>
<dbReference type="InterPro" id="IPR001067">
    <property type="entry name" value="Nuc_translocat"/>
</dbReference>
<dbReference type="GO" id="GO:0005667">
    <property type="term" value="C:transcription regulator complex"/>
    <property type="evidence" value="ECO:0007669"/>
    <property type="project" value="InterPro"/>
</dbReference>
<dbReference type="InterPro" id="IPR011598">
    <property type="entry name" value="bHLH_dom"/>
</dbReference>
<evidence type="ECO:0000256" key="6">
    <source>
        <dbReference type="ARBA" id="ARBA00023242"/>
    </source>
</evidence>
<dbReference type="Pfam" id="PF00010">
    <property type="entry name" value="HLH"/>
    <property type="match status" value="1"/>
</dbReference>
<dbReference type="Gene3D" id="3.30.450.20">
    <property type="entry name" value="PAS domain"/>
    <property type="match status" value="2"/>
</dbReference>
<keyword evidence="6" id="KW-0539">Nucleus</keyword>
<dbReference type="EMBL" id="JAWQEG010001212">
    <property type="protein sequence ID" value="KAK3881499.1"/>
    <property type="molecule type" value="Genomic_DNA"/>
</dbReference>
<feature type="region of interest" description="Disordered" evidence="7">
    <location>
        <begin position="626"/>
        <end position="710"/>
    </location>
</feature>
<dbReference type="PRINTS" id="PR00785">
    <property type="entry name" value="NCTRNSLOCATR"/>
</dbReference>
<keyword evidence="5" id="KW-0804">Transcription</keyword>
<feature type="region of interest" description="Disordered" evidence="7">
    <location>
        <begin position="754"/>
        <end position="781"/>
    </location>
</feature>
<dbReference type="SUPFAM" id="SSF47459">
    <property type="entry name" value="HLH, helix-loop-helix DNA-binding domain"/>
    <property type="match status" value="1"/>
</dbReference>
<dbReference type="PANTHER" id="PTHR23042">
    <property type="entry name" value="CIRCADIAN PROTEIN CLOCK/ARNT/BMAL/PAS"/>
    <property type="match status" value="1"/>
</dbReference>
<evidence type="ECO:0000256" key="3">
    <source>
        <dbReference type="ARBA" id="ARBA00023015"/>
    </source>
</evidence>
<dbReference type="InterPro" id="IPR000014">
    <property type="entry name" value="PAS"/>
</dbReference>
<organism evidence="10 11">
    <name type="scientific">Petrolisthes cinctipes</name>
    <name type="common">Flat porcelain crab</name>
    <dbReference type="NCBI Taxonomy" id="88211"/>
    <lineage>
        <taxon>Eukaryota</taxon>
        <taxon>Metazoa</taxon>
        <taxon>Ecdysozoa</taxon>
        <taxon>Arthropoda</taxon>
        <taxon>Crustacea</taxon>
        <taxon>Multicrustacea</taxon>
        <taxon>Malacostraca</taxon>
        <taxon>Eumalacostraca</taxon>
        <taxon>Eucarida</taxon>
        <taxon>Decapoda</taxon>
        <taxon>Pleocyemata</taxon>
        <taxon>Anomura</taxon>
        <taxon>Galatheoidea</taxon>
        <taxon>Porcellanidae</taxon>
        <taxon>Petrolisthes</taxon>
    </lineage>
</organism>
<dbReference type="Gene3D" id="4.10.280.10">
    <property type="entry name" value="Helix-loop-helix DNA-binding domain"/>
    <property type="match status" value="1"/>
</dbReference>
<feature type="region of interest" description="Disordered" evidence="7">
    <location>
        <begin position="1003"/>
        <end position="1023"/>
    </location>
</feature>
<evidence type="ECO:0000259" key="8">
    <source>
        <dbReference type="PROSITE" id="PS50112"/>
    </source>
</evidence>
<feature type="region of interest" description="Disordered" evidence="7">
    <location>
        <begin position="794"/>
        <end position="843"/>
    </location>
</feature>